<dbReference type="Pfam" id="PF03747">
    <property type="entry name" value="ADP_ribosyl_GH"/>
    <property type="match status" value="1"/>
</dbReference>
<dbReference type="Proteomes" id="UP001599756">
    <property type="component" value="Unassembled WGS sequence"/>
</dbReference>
<protein>
    <submittedName>
        <fullName evidence="1">ADP-ribosylglycohydrolase family protein</fullName>
    </submittedName>
</protein>
<sequence length="309" mass="32792">MPSHSNSVDRPPVDPVATARDALNGLAVGDAFGAQFFVPDNLAALRDRRLPQGPWPWTDDTEMACSVHQLVVRQGEVDQDALARFFAERHDFDRGYGPAMNRLLRLVRQGGEWRELAAGLFDGQGSWGNGAAMRVAPLGARFPGDPERAAAQAAMSAEVTHTHPEAVAGAVAVAVAASRAAYRRTEPVAGADLLATVLDHVPPSRVRDGIAEARALLGRPHVELAAHRLGNGRQVSAVDTVPFALWCAARNLTDYAAALWVTASAGGDVDTTCAIVGGIVASRVGTGGIPAVWRRRTETLPAWVHGRQC</sequence>
<dbReference type="Gene3D" id="1.10.4080.10">
    <property type="entry name" value="ADP-ribosylation/Crystallin J1"/>
    <property type="match status" value="1"/>
</dbReference>
<evidence type="ECO:0000313" key="1">
    <source>
        <dbReference type="EMBL" id="MFE1753140.1"/>
    </source>
</evidence>
<dbReference type="PANTHER" id="PTHR16222:SF12">
    <property type="entry name" value="ADP-RIBOSYLGLYCOHYDROLASE-RELATED"/>
    <property type="match status" value="1"/>
</dbReference>
<gene>
    <name evidence="1" type="ORF">ACFW88_21795</name>
</gene>
<dbReference type="InterPro" id="IPR050792">
    <property type="entry name" value="ADP-ribosylglycohydrolase"/>
</dbReference>
<dbReference type="RefSeq" id="WP_381842072.1">
    <property type="nucleotide sequence ID" value="NZ_JBHYTS010000035.1"/>
</dbReference>
<dbReference type="InterPro" id="IPR036705">
    <property type="entry name" value="Ribosyl_crysJ1_sf"/>
</dbReference>
<name>A0ABW6HA66_9ACTN</name>
<dbReference type="SUPFAM" id="SSF101478">
    <property type="entry name" value="ADP-ribosylglycohydrolase"/>
    <property type="match status" value="1"/>
</dbReference>
<reference evidence="1 2" key="1">
    <citation type="submission" date="2024-09" db="EMBL/GenBank/DDBJ databases">
        <title>The Natural Products Discovery Center: Release of the First 8490 Sequenced Strains for Exploring Actinobacteria Biosynthetic Diversity.</title>
        <authorList>
            <person name="Kalkreuter E."/>
            <person name="Kautsar S.A."/>
            <person name="Yang D."/>
            <person name="Bader C.D."/>
            <person name="Teijaro C.N."/>
            <person name="Fluegel L."/>
            <person name="Davis C.M."/>
            <person name="Simpson J.R."/>
            <person name="Lauterbach L."/>
            <person name="Steele A.D."/>
            <person name="Gui C."/>
            <person name="Meng S."/>
            <person name="Li G."/>
            <person name="Viehrig K."/>
            <person name="Ye F."/>
            <person name="Su P."/>
            <person name="Kiefer A.F."/>
            <person name="Nichols A."/>
            <person name="Cepeda A.J."/>
            <person name="Yan W."/>
            <person name="Fan B."/>
            <person name="Jiang Y."/>
            <person name="Adhikari A."/>
            <person name="Zheng C.-J."/>
            <person name="Schuster L."/>
            <person name="Cowan T.M."/>
            <person name="Smanski M.J."/>
            <person name="Chevrette M.G."/>
            <person name="De Carvalho L.P.S."/>
            <person name="Shen B."/>
        </authorList>
    </citation>
    <scope>NUCLEOTIDE SEQUENCE [LARGE SCALE GENOMIC DNA]</scope>
    <source>
        <strain evidence="1 2">NPDC059500</strain>
    </source>
</reference>
<proteinExistence type="predicted"/>
<dbReference type="PANTHER" id="PTHR16222">
    <property type="entry name" value="ADP-RIBOSYLGLYCOHYDROLASE"/>
    <property type="match status" value="1"/>
</dbReference>
<organism evidence="1 2">
    <name type="scientific">Streptomyces anandii</name>
    <dbReference type="NCBI Taxonomy" id="285454"/>
    <lineage>
        <taxon>Bacteria</taxon>
        <taxon>Bacillati</taxon>
        <taxon>Actinomycetota</taxon>
        <taxon>Actinomycetes</taxon>
        <taxon>Kitasatosporales</taxon>
        <taxon>Streptomycetaceae</taxon>
        <taxon>Streptomyces</taxon>
    </lineage>
</organism>
<comment type="caution">
    <text evidence="1">The sequence shown here is derived from an EMBL/GenBank/DDBJ whole genome shotgun (WGS) entry which is preliminary data.</text>
</comment>
<dbReference type="EMBL" id="JBHYTS010000035">
    <property type="protein sequence ID" value="MFE1753140.1"/>
    <property type="molecule type" value="Genomic_DNA"/>
</dbReference>
<accession>A0ABW6HA66</accession>
<dbReference type="InterPro" id="IPR005502">
    <property type="entry name" value="Ribosyl_crysJ1"/>
</dbReference>
<evidence type="ECO:0000313" key="2">
    <source>
        <dbReference type="Proteomes" id="UP001599756"/>
    </source>
</evidence>
<keyword evidence="2" id="KW-1185">Reference proteome</keyword>